<organism evidence="1 2">
    <name type="scientific">Xanthomonas translucens pv. translucens DSM 18974</name>
    <dbReference type="NCBI Taxonomy" id="1261556"/>
    <lineage>
        <taxon>Bacteria</taxon>
        <taxon>Pseudomonadati</taxon>
        <taxon>Pseudomonadota</taxon>
        <taxon>Gammaproteobacteria</taxon>
        <taxon>Lysobacterales</taxon>
        <taxon>Lysobacteraceae</taxon>
        <taxon>Xanthomonas</taxon>
        <taxon>Xanthomonas translucens group</taxon>
    </lineage>
</organism>
<evidence type="ECO:0000313" key="2">
    <source>
        <dbReference type="Proteomes" id="UP000093071"/>
    </source>
</evidence>
<evidence type="ECO:0000313" key="1">
    <source>
        <dbReference type="EMBL" id="SCB03000.1"/>
    </source>
</evidence>
<dbReference type="EMBL" id="LT604072">
    <property type="protein sequence ID" value="SCB03000.1"/>
    <property type="molecule type" value="Genomic_DNA"/>
</dbReference>
<dbReference type="AlphaFoldDB" id="A0A1C3TJ00"/>
<proteinExistence type="predicted"/>
<protein>
    <submittedName>
        <fullName evidence="1">Uncharacterized protein</fullName>
    </submittedName>
</protein>
<sequence length="39" mass="4234">MRIGPERPWALCLLPQGMVLDSASSAVNIDLHTPTERSA</sequence>
<gene>
    <name evidence="1" type="ORF">BN444_03354</name>
</gene>
<dbReference type="Proteomes" id="UP000093071">
    <property type="component" value="Chromosome I"/>
</dbReference>
<reference evidence="2" key="1">
    <citation type="submission" date="2016-07" db="EMBL/GenBank/DDBJ databases">
        <authorList>
            <person name="Jaenicke Sebastian"/>
        </authorList>
    </citation>
    <scope>NUCLEOTIDE SEQUENCE [LARGE SCALE GENOMIC DNA]</scope>
</reference>
<accession>A0A1C3TJ00</accession>
<name>A0A1C3TJ00_XANCT</name>